<evidence type="ECO:0000313" key="17">
    <source>
        <dbReference type="Proteomes" id="UP001209540"/>
    </source>
</evidence>
<evidence type="ECO:0000256" key="8">
    <source>
        <dbReference type="ARBA" id="ARBA00022982"/>
    </source>
</evidence>
<comment type="function">
    <text evidence="9">The electron transfer flavoprotein serves as a specific electron acceptor for several dehydrogenases, including five acyl-CoA dehydrogenases, glutaryl-CoA and sarcosine dehydrogenase. It transfers the electrons to the main mitochondrial respiratory chain via ETF-ubiquinone oxidoreductase (ETF dehydrogenase).</text>
</comment>
<dbReference type="SMART" id="SM00893">
    <property type="entry name" value="ETF"/>
    <property type="match status" value="1"/>
</dbReference>
<evidence type="ECO:0000259" key="15">
    <source>
        <dbReference type="SMART" id="SM00893"/>
    </source>
</evidence>
<evidence type="ECO:0000256" key="2">
    <source>
        <dbReference type="ARBA" id="ARBA00005156"/>
    </source>
</evidence>
<dbReference type="PROSITE" id="PS01065">
    <property type="entry name" value="ETF_BETA"/>
    <property type="match status" value="1"/>
</dbReference>
<gene>
    <name evidence="16" type="ORF">BDA99DRAFT_431353</name>
</gene>
<evidence type="ECO:0000256" key="4">
    <source>
        <dbReference type="ARBA" id="ARBA00022448"/>
    </source>
</evidence>
<dbReference type="PANTHER" id="PTHR46042">
    <property type="entry name" value="DIPHTHINE METHYLTRANSFERASE"/>
    <property type="match status" value="1"/>
</dbReference>
<dbReference type="GO" id="GO:0061685">
    <property type="term" value="F:diphthine methylesterase activity"/>
    <property type="evidence" value="ECO:0007669"/>
    <property type="project" value="UniProtKB-EC"/>
</dbReference>
<dbReference type="InterPro" id="IPR019775">
    <property type="entry name" value="WD40_repeat_CS"/>
</dbReference>
<dbReference type="InterPro" id="IPR015943">
    <property type="entry name" value="WD40/YVTN_repeat-like_dom_sf"/>
</dbReference>
<reference evidence="16" key="2">
    <citation type="submission" date="2023-02" db="EMBL/GenBank/DDBJ databases">
        <authorList>
            <consortium name="DOE Joint Genome Institute"/>
            <person name="Mondo S.J."/>
            <person name="Chang Y."/>
            <person name="Wang Y."/>
            <person name="Ahrendt S."/>
            <person name="Andreopoulos W."/>
            <person name="Barry K."/>
            <person name="Beard J."/>
            <person name="Benny G.L."/>
            <person name="Blankenship S."/>
            <person name="Bonito G."/>
            <person name="Cuomo C."/>
            <person name="Desiro A."/>
            <person name="Gervers K.A."/>
            <person name="Hundley H."/>
            <person name="Kuo A."/>
            <person name="LaButti K."/>
            <person name="Lang B.F."/>
            <person name="Lipzen A."/>
            <person name="O'Donnell K."/>
            <person name="Pangilinan J."/>
            <person name="Reynolds N."/>
            <person name="Sandor L."/>
            <person name="Smith M.W."/>
            <person name="Tsang A."/>
            <person name="Grigoriev I.V."/>
            <person name="Stajich J.E."/>
            <person name="Spatafora J.W."/>
        </authorList>
    </citation>
    <scope>NUCLEOTIDE SEQUENCE</scope>
    <source>
        <strain evidence="16">RSA 2281</strain>
    </source>
</reference>
<keyword evidence="8" id="KW-0249">Electron transport</keyword>
<comment type="caution">
    <text evidence="16">The sequence shown here is derived from an EMBL/GenBank/DDBJ whole genome shotgun (WGS) entry which is preliminary data.</text>
</comment>
<feature type="repeat" description="WD" evidence="14">
    <location>
        <begin position="460"/>
        <end position="502"/>
    </location>
</feature>
<evidence type="ECO:0000256" key="10">
    <source>
        <dbReference type="ARBA" id="ARBA00038092"/>
    </source>
</evidence>
<dbReference type="EC" id="3.1.1.97" evidence="11"/>
<organism evidence="16 17">
    <name type="scientific">Phascolomyces articulosus</name>
    <dbReference type="NCBI Taxonomy" id="60185"/>
    <lineage>
        <taxon>Eukaryota</taxon>
        <taxon>Fungi</taxon>
        <taxon>Fungi incertae sedis</taxon>
        <taxon>Mucoromycota</taxon>
        <taxon>Mucoromycotina</taxon>
        <taxon>Mucoromycetes</taxon>
        <taxon>Mucorales</taxon>
        <taxon>Lichtheimiaceae</taxon>
        <taxon>Phascolomyces</taxon>
    </lineage>
</organism>
<dbReference type="FunFam" id="3.40.50.620:FF:000011">
    <property type="entry name" value="Electron transfer flavoprotein subunit beta"/>
    <property type="match status" value="1"/>
</dbReference>
<evidence type="ECO:0000256" key="14">
    <source>
        <dbReference type="PROSITE-ProRule" id="PRU00221"/>
    </source>
</evidence>
<dbReference type="Proteomes" id="UP001209540">
    <property type="component" value="Unassembled WGS sequence"/>
</dbReference>
<accession>A0AAD5PI28</accession>
<evidence type="ECO:0000313" key="16">
    <source>
        <dbReference type="EMBL" id="KAI9275544.1"/>
    </source>
</evidence>
<keyword evidence="4" id="KW-0813">Transport</keyword>
<sequence length="584" mass="65563">MSNPLRIFVPVKRVIDFAVKVRVNAGKTDVDRNVKHSMNPFDEIAVEEAVRIKEKSPKTEVVAISCGSAKAQETLRTALAMGADRAVHVEVKDDSTLQPLAVAKLLEAYTNKEEKKPDLFILGKQAIDDDSNQTGQMLAGLLNLPQTTFASKLEIENQSLKVTREIDGGLETIKTSMPAIVTTDLRLNEPRYASLPNIMKAKKKPLVKITPEDLGVDISPRIQTLKVEEPPKREGGRKVESVDELLDKLKNEAKVFADSTEFCPSPDHSQFLACGTYQLTDEKRQDSDAQVRKGKLYLFQVDDPKTSSPLQQQQYQVIDRAAILDMKWCHTPVNGYPVLGVADSIGGLELYALKNQQLESYAHVQVTEDDSVLCLSLDWANRVNHTMSPLIATSHSNGDLSLVQKGESEWVVERQWHAHDLEAWIVGFDYWNTHTLYSGADDATLKVWDTRTYQCTSTNRRQYMMGVTAIQSSPHNEHILATGSYDEHIHLWDTRNMRTPLSEVHTPGGGIWRLKWHPTRSDRLLSASMHAGAFVIDTENFQVVKSFLDHESMAYGADWSFQHPGLVASCSFYDHIMHLWDGSV</sequence>
<dbReference type="InterPro" id="IPR001680">
    <property type="entry name" value="WD40_rpt"/>
</dbReference>
<dbReference type="PANTHER" id="PTHR46042:SF1">
    <property type="entry name" value="DIPHTHINE METHYLTRANSFERASE"/>
    <property type="match status" value="1"/>
</dbReference>
<evidence type="ECO:0000256" key="12">
    <source>
        <dbReference type="ARBA" id="ARBA00047551"/>
    </source>
</evidence>
<dbReference type="GO" id="GO:0046395">
    <property type="term" value="P:carboxylic acid catabolic process"/>
    <property type="evidence" value="ECO:0007669"/>
    <property type="project" value="UniProtKB-ARBA"/>
</dbReference>
<evidence type="ECO:0000256" key="3">
    <source>
        <dbReference type="ARBA" id="ARBA00007557"/>
    </source>
</evidence>
<dbReference type="AlphaFoldDB" id="A0AAD5PI28"/>
<dbReference type="PROSITE" id="PS00678">
    <property type="entry name" value="WD_REPEATS_1"/>
    <property type="match status" value="1"/>
</dbReference>
<dbReference type="CDD" id="cd01714">
    <property type="entry name" value="ETF_beta"/>
    <property type="match status" value="1"/>
</dbReference>
<dbReference type="GO" id="GO:0009055">
    <property type="term" value="F:electron transfer activity"/>
    <property type="evidence" value="ECO:0007669"/>
    <property type="project" value="InterPro"/>
</dbReference>
<keyword evidence="7" id="KW-0378">Hydrolase</keyword>
<name>A0AAD5PI28_9FUNG</name>
<evidence type="ECO:0000256" key="5">
    <source>
        <dbReference type="ARBA" id="ARBA00022574"/>
    </source>
</evidence>
<dbReference type="SUPFAM" id="SSF50978">
    <property type="entry name" value="WD40 repeat-like"/>
    <property type="match status" value="1"/>
</dbReference>
<dbReference type="InterPro" id="IPR000049">
    <property type="entry name" value="ET-Flavoprotein_bsu_CS"/>
</dbReference>
<feature type="repeat" description="WD" evidence="14">
    <location>
        <begin position="436"/>
        <end position="458"/>
    </location>
</feature>
<dbReference type="EMBL" id="JAIXMP010000003">
    <property type="protein sequence ID" value="KAI9275544.1"/>
    <property type="molecule type" value="Genomic_DNA"/>
</dbReference>
<comment type="catalytic activity">
    <reaction evidence="12">
        <text>diphthine methyl ester-[translation elongation factor 2] + H2O = diphthine-[translation elongation factor 2] + methanol + H(+)</text>
        <dbReference type="Rhea" id="RHEA:42656"/>
        <dbReference type="Rhea" id="RHEA-COMP:10172"/>
        <dbReference type="Rhea" id="RHEA-COMP:10173"/>
        <dbReference type="ChEBI" id="CHEBI:15377"/>
        <dbReference type="ChEBI" id="CHEBI:15378"/>
        <dbReference type="ChEBI" id="CHEBI:17790"/>
        <dbReference type="ChEBI" id="CHEBI:79005"/>
        <dbReference type="ChEBI" id="CHEBI:82696"/>
        <dbReference type="EC" id="3.1.1.97"/>
    </reaction>
</comment>
<evidence type="ECO:0000256" key="6">
    <source>
        <dbReference type="ARBA" id="ARBA00022737"/>
    </source>
</evidence>
<dbReference type="Gene3D" id="3.40.50.620">
    <property type="entry name" value="HUPs"/>
    <property type="match status" value="1"/>
</dbReference>
<feature type="domain" description="Electron transfer flavoprotein alpha/beta-subunit N-terminal" evidence="15">
    <location>
        <begin position="26"/>
        <end position="218"/>
    </location>
</feature>
<reference evidence="16" key="1">
    <citation type="journal article" date="2022" name="IScience">
        <title>Evolution of zygomycete secretomes and the origins of terrestrial fungal ecologies.</title>
        <authorList>
            <person name="Chang Y."/>
            <person name="Wang Y."/>
            <person name="Mondo S."/>
            <person name="Ahrendt S."/>
            <person name="Andreopoulos W."/>
            <person name="Barry K."/>
            <person name="Beard J."/>
            <person name="Benny G.L."/>
            <person name="Blankenship S."/>
            <person name="Bonito G."/>
            <person name="Cuomo C."/>
            <person name="Desiro A."/>
            <person name="Gervers K.A."/>
            <person name="Hundley H."/>
            <person name="Kuo A."/>
            <person name="LaButti K."/>
            <person name="Lang B.F."/>
            <person name="Lipzen A."/>
            <person name="O'Donnell K."/>
            <person name="Pangilinan J."/>
            <person name="Reynolds N."/>
            <person name="Sandor L."/>
            <person name="Smith M.E."/>
            <person name="Tsang A."/>
            <person name="Grigoriev I.V."/>
            <person name="Stajich J.E."/>
            <person name="Spatafora J.W."/>
        </authorList>
    </citation>
    <scope>NUCLEOTIDE SEQUENCE</scope>
    <source>
        <strain evidence="16">RSA 2281</strain>
    </source>
</reference>
<dbReference type="Gene3D" id="2.130.10.10">
    <property type="entry name" value="YVTN repeat-like/Quinoprotein amine dehydrogenase"/>
    <property type="match status" value="1"/>
</dbReference>
<dbReference type="SUPFAM" id="SSF52402">
    <property type="entry name" value="Adenine nucleotide alpha hydrolases-like"/>
    <property type="match status" value="1"/>
</dbReference>
<evidence type="ECO:0000256" key="7">
    <source>
        <dbReference type="ARBA" id="ARBA00022801"/>
    </source>
</evidence>
<dbReference type="InterPro" id="IPR036322">
    <property type="entry name" value="WD40_repeat_dom_sf"/>
</dbReference>
<dbReference type="GO" id="GO:0005759">
    <property type="term" value="C:mitochondrial matrix"/>
    <property type="evidence" value="ECO:0007669"/>
    <property type="project" value="UniProtKB-SubCell"/>
</dbReference>
<evidence type="ECO:0000256" key="1">
    <source>
        <dbReference type="ARBA" id="ARBA00004305"/>
    </source>
</evidence>
<keyword evidence="17" id="KW-1185">Reference proteome</keyword>
<keyword evidence="6" id="KW-0677">Repeat</keyword>
<dbReference type="InterPro" id="IPR014730">
    <property type="entry name" value="ETF_a/b_N"/>
</dbReference>
<dbReference type="InterPro" id="IPR033948">
    <property type="entry name" value="ETF_beta_N"/>
</dbReference>
<comment type="subcellular location">
    <subcellularLocation>
        <location evidence="1">Mitochondrion matrix</location>
    </subcellularLocation>
</comment>
<evidence type="ECO:0000256" key="9">
    <source>
        <dbReference type="ARBA" id="ARBA00025416"/>
    </source>
</evidence>
<dbReference type="InterPro" id="IPR052415">
    <property type="entry name" value="Diphthine_MTase"/>
</dbReference>
<keyword evidence="5 14" id="KW-0853">WD repeat</keyword>
<comment type="similarity">
    <text evidence="10">Belongs to the DPH7 family.</text>
</comment>
<dbReference type="SMART" id="SM00320">
    <property type="entry name" value="WD40"/>
    <property type="match status" value="4"/>
</dbReference>
<proteinExistence type="inferred from homology"/>
<comment type="pathway">
    <text evidence="2">Protein modification; peptidyl-diphthamide biosynthesis.</text>
</comment>
<dbReference type="InterPro" id="IPR014729">
    <property type="entry name" value="Rossmann-like_a/b/a_fold"/>
</dbReference>
<protein>
    <recommendedName>
        <fullName evidence="13">Probable electron transfer flavoprotein subunit beta</fullName>
        <ecNumber evidence="11">3.1.1.97</ecNumber>
    </recommendedName>
</protein>
<dbReference type="GO" id="GO:0017183">
    <property type="term" value="P:protein histidyl modification to diphthamide"/>
    <property type="evidence" value="ECO:0007669"/>
    <property type="project" value="TreeGrafter"/>
</dbReference>
<evidence type="ECO:0000256" key="13">
    <source>
        <dbReference type="ARBA" id="ARBA00070315"/>
    </source>
</evidence>
<dbReference type="PROSITE" id="PS50082">
    <property type="entry name" value="WD_REPEATS_2"/>
    <property type="match status" value="2"/>
</dbReference>
<dbReference type="Pfam" id="PF01012">
    <property type="entry name" value="ETF"/>
    <property type="match status" value="1"/>
</dbReference>
<dbReference type="Pfam" id="PF00400">
    <property type="entry name" value="WD40"/>
    <property type="match status" value="1"/>
</dbReference>
<evidence type="ECO:0000256" key="11">
    <source>
        <dbReference type="ARBA" id="ARBA00039131"/>
    </source>
</evidence>
<comment type="similarity">
    <text evidence="3">Belongs to the ETF beta-subunit/FixA family.</text>
</comment>